<dbReference type="AlphaFoldDB" id="A0A9W8LW46"/>
<organism evidence="1 2">
    <name type="scientific">Coemansia guatemalensis</name>
    <dbReference type="NCBI Taxonomy" id="2761395"/>
    <lineage>
        <taxon>Eukaryota</taxon>
        <taxon>Fungi</taxon>
        <taxon>Fungi incertae sedis</taxon>
        <taxon>Zoopagomycota</taxon>
        <taxon>Kickxellomycotina</taxon>
        <taxon>Kickxellomycetes</taxon>
        <taxon>Kickxellales</taxon>
        <taxon>Kickxellaceae</taxon>
        <taxon>Coemansia</taxon>
    </lineage>
</organism>
<dbReference type="SUPFAM" id="SSF81301">
    <property type="entry name" value="Nucleotidyltransferase"/>
    <property type="match status" value="1"/>
</dbReference>
<name>A0A9W8LW46_9FUNG</name>
<sequence>MESAFPQRAPVKALSVAGFKRFPTVDQVAKALNANTYISDSDLALRRDLIQVLGQMIANSGQLSTVLGTTAPLYTLRLTSAMRKLSFRERDGRPMKTSRARALLKTDPGSLSNIVLGLQRIEYPFEVTLRPDNTPMRQNQTGFAWVVVECNPEITMRIMSAISQMDQCVPLPKFDDIRTEAYFGEGDRLAQLNAEIAAYNEKWKPDHASTYAVFRAQSILHNVANQLVPTKEVKLEIFGSRLYEVCKSTSDFDFSMTIDLSDIGPESAIYRAIIGWGL</sequence>
<evidence type="ECO:0000313" key="2">
    <source>
        <dbReference type="Proteomes" id="UP001140094"/>
    </source>
</evidence>
<dbReference type="Proteomes" id="UP001140094">
    <property type="component" value="Unassembled WGS sequence"/>
</dbReference>
<dbReference type="EMBL" id="JANBUO010000004">
    <property type="protein sequence ID" value="KAJ2809355.1"/>
    <property type="molecule type" value="Genomic_DNA"/>
</dbReference>
<gene>
    <name evidence="1" type="ORF">H4R20_000165</name>
</gene>
<reference evidence="1" key="1">
    <citation type="submission" date="2022-07" db="EMBL/GenBank/DDBJ databases">
        <title>Phylogenomic reconstructions and comparative analyses of Kickxellomycotina fungi.</title>
        <authorList>
            <person name="Reynolds N.K."/>
            <person name="Stajich J.E."/>
            <person name="Barry K."/>
            <person name="Grigoriev I.V."/>
            <person name="Crous P."/>
            <person name="Smith M.E."/>
        </authorList>
    </citation>
    <scope>NUCLEOTIDE SEQUENCE</scope>
    <source>
        <strain evidence="1">NRRL 1565</strain>
    </source>
</reference>
<comment type="caution">
    <text evidence="1">The sequence shown here is derived from an EMBL/GenBank/DDBJ whole genome shotgun (WGS) entry which is preliminary data.</text>
</comment>
<protein>
    <submittedName>
        <fullName evidence="1">Uncharacterized protein</fullName>
    </submittedName>
</protein>
<dbReference type="InterPro" id="IPR043519">
    <property type="entry name" value="NT_sf"/>
</dbReference>
<accession>A0A9W8LW46</accession>
<dbReference type="OrthoDB" id="10416645at2759"/>
<proteinExistence type="predicted"/>
<keyword evidence="2" id="KW-1185">Reference proteome</keyword>
<evidence type="ECO:0000313" key="1">
    <source>
        <dbReference type="EMBL" id="KAJ2809355.1"/>
    </source>
</evidence>